<comment type="caution">
    <text evidence="1">The sequence shown here is derived from an EMBL/GenBank/DDBJ whole genome shotgun (WGS) entry which is preliminary data.</text>
</comment>
<name>A0A151M374_ALLMI</name>
<proteinExistence type="predicted"/>
<protein>
    <submittedName>
        <fullName evidence="1">Uncharacterized protein</fullName>
    </submittedName>
</protein>
<accession>A0A151M374</accession>
<dbReference type="AlphaFoldDB" id="A0A151M374"/>
<reference evidence="1 2" key="1">
    <citation type="journal article" date="2012" name="Genome Biol.">
        <title>Sequencing three crocodilian genomes to illuminate the evolution of archosaurs and amniotes.</title>
        <authorList>
            <person name="St John J.A."/>
            <person name="Braun E.L."/>
            <person name="Isberg S.R."/>
            <person name="Miles L.G."/>
            <person name="Chong A.Y."/>
            <person name="Gongora J."/>
            <person name="Dalzell P."/>
            <person name="Moran C."/>
            <person name="Bed'hom B."/>
            <person name="Abzhanov A."/>
            <person name="Burgess S.C."/>
            <person name="Cooksey A.M."/>
            <person name="Castoe T.A."/>
            <person name="Crawford N.G."/>
            <person name="Densmore L.D."/>
            <person name="Drew J.C."/>
            <person name="Edwards S.V."/>
            <person name="Faircloth B.C."/>
            <person name="Fujita M.K."/>
            <person name="Greenwold M.J."/>
            <person name="Hoffmann F.G."/>
            <person name="Howard J.M."/>
            <person name="Iguchi T."/>
            <person name="Janes D.E."/>
            <person name="Khan S.Y."/>
            <person name="Kohno S."/>
            <person name="de Koning A.J."/>
            <person name="Lance S.L."/>
            <person name="McCarthy F.M."/>
            <person name="McCormack J.E."/>
            <person name="Merchant M.E."/>
            <person name="Peterson D.G."/>
            <person name="Pollock D.D."/>
            <person name="Pourmand N."/>
            <person name="Raney B.J."/>
            <person name="Roessler K.A."/>
            <person name="Sanford J.R."/>
            <person name="Sawyer R.H."/>
            <person name="Schmidt C.J."/>
            <person name="Triplett E.W."/>
            <person name="Tuberville T.D."/>
            <person name="Venegas-Anaya M."/>
            <person name="Howard J.T."/>
            <person name="Jarvis E.D."/>
            <person name="Guillette L.J.Jr."/>
            <person name="Glenn T.C."/>
            <person name="Green R.E."/>
            <person name="Ray D.A."/>
        </authorList>
    </citation>
    <scope>NUCLEOTIDE SEQUENCE [LARGE SCALE GENOMIC DNA]</scope>
    <source>
        <strain evidence="1">KSC_2009_1</strain>
    </source>
</reference>
<gene>
    <name evidence="1" type="ORF">Y1Q_0018927</name>
</gene>
<dbReference type="Proteomes" id="UP000050525">
    <property type="component" value="Unassembled WGS sequence"/>
</dbReference>
<organism evidence="1 2">
    <name type="scientific">Alligator mississippiensis</name>
    <name type="common">American alligator</name>
    <dbReference type="NCBI Taxonomy" id="8496"/>
    <lineage>
        <taxon>Eukaryota</taxon>
        <taxon>Metazoa</taxon>
        <taxon>Chordata</taxon>
        <taxon>Craniata</taxon>
        <taxon>Vertebrata</taxon>
        <taxon>Euteleostomi</taxon>
        <taxon>Archelosauria</taxon>
        <taxon>Archosauria</taxon>
        <taxon>Crocodylia</taxon>
        <taxon>Alligatoridae</taxon>
        <taxon>Alligatorinae</taxon>
        <taxon>Alligator</taxon>
    </lineage>
</organism>
<keyword evidence="2" id="KW-1185">Reference proteome</keyword>
<evidence type="ECO:0000313" key="1">
    <source>
        <dbReference type="EMBL" id="KYO18962.1"/>
    </source>
</evidence>
<dbReference type="EMBL" id="AKHW03006769">
    <property type="protein sequence ID" value="KYO18962.1"/>
    <property type="molecule type" value="Genomic_DNA"/>
</dbReference>
<evidence type="ECO:0000313" key="2">
    <source>
        <dbReference type="Proteomes" id="UP000050525"/>
    </source>
</evidence>
<sequence length="70" mass="7570">MFLCRGPANCGPAITADSGRNFQVEDRSSVIVYSKRTHTGTHSFSTTNLQLSSEELICSKMTLLASSFPA</sequence>